<dbReference type="Pfam" id="PF13649">
    <property type="entry name" value="Methyltransf_25"/>
    <property type="match status" value="1"/>
</dbReference>
<dbReference type="SUPFAM" id="SSF53335">
    <property type="entry name" value="S-adenosyl-L-methionine-dependent methyltransferases"/>
    <property type="match status" value="1"/>
</dbReference>
<dbReference type="RefSeq" id="WP_149894284.1">
    <property type="nucleotide sequence ID" value="NZ_JBHUFA010000001.1"/>
</dbReference>
<dbReference type="InterPro" id="IPR041698">
    <property type="entry name" value="Methyltransf_25"/>
</dbReference>
<dbReference type="CDD" id="cd02440">
    <property type="entry name" value="AdoMet_MTases"/>
    <property type="match status" value="1"/>
</dbReference>
<keyword evidence="2" id="KW-0489">Methyltransferase</keyword>
<organism evidence="2 3">
    <name type="scientific">Roseibium aestuarii</name>
    <dbReference type="NCBI Taxonomy" id="2600299"/>
    <lineage>
        <taxon>Bacteria</taxon>
        <taxon>Pseudomonadati</taxon>
        <taxon>Pseudomonadota</taxon>
        <taxon>Alphaproteobacteria</taxon>
        <taxon>Hyphomicrobiales</taxon>
        <taxon>Stappiaceae</taxon>
        <taxon>Roseibium</taxon>
    </lineage>
</organism>
<dbReference type="Gene3D" id="3.40.50.150">
    <property type="entry name" value="Vaccinia Virus protein VP39"/>
    <property type="match status" value="1"/>
</dbReference>
<dbReference type="GO" id="GO:0008168">
    <property type="term" value="F:methyltransferase activity"/>
    <property type="evidence" value="ECO:0007669"/>
    <property type="project" value="UniProtKB-KW"/>
</dbReference>
<accession>A0ABW4JRU5</accession>
<sequence>MSGFSESWLELREPVDHRSRDLGLIRALGAHLEALDGDARVLLDLGCGTGSTCRGLSPFLPDGVEWRLFDKDPALLEAARRRLGPEGPRGARHQFLLGDAGGETPLPLDGVAVVTSSAFFDLCSAGFCARLVRELGQAGAGLYANLTYDGQMSWSIPHELDTAVVRDFNLHQRRDKGFGPALGPQAAPFLSECLKAVGYRVESASSPWRMGPQDKALQIEFLEGMRRPLEEIGTLPRTHVSAWIGFRLGVLDLAESTCEVGHTDLLALGGASA</sequence>
<dbReference type="EMBL" id="JBHUFA010000001">
    <property type="protein sequence ID" value="MFD1693916.1"/>
    <property type="molecule type" value="Genomic_DNA"/>
</dbReference>
<evidence type="ECO:0000313" key="2">
    <source>
        <dbReference type="EMBL" id="MFD1693916.1"/>
    </source>
</evidence>
<proteinExistence type="predicted"/>
<dbReference type="EC" id="2.1.-.-" evidence="2"/>
<name>A0ABW4JRU5_9HYPH</name>
<evidence type="ECO:0000313" key="3">
    <source>
        <dbReference type="Proteomes" id="UP001597327"/>
    </source>
</evidence>
<dbReference type="GO" id="GO:0032259">
    <property type="term" value="P:methylation"/>
    <property type="evidence" value="ECO:0007669"/>
    <property type="project" value="UniProtKB-KW"/>
</dbReference>
<protein>
    <submittedName>
        <fullName evidence="2">Class I SAM-dependent methyltransferase</fullName>
        <ecNumber evidence="2">2.1.-.-</ecNumber>
    </submittedName>
</protein>
<evidence type="ECO:0000259" key="1">
    <source>
        <dbReference type="Pfam" id="PF13649"/>
    </source>
</evidence>
<comment type="caution">
    <text evidence="2">The sequence shown here is derived from an EMBL/GenBank/DDBJ whole genome shotgun (WGS) entry which is preliminary data.</text>
</comment>
<dbReference type="Proteomes" id="UP001597327">
    <property type="component" value="Unassembled WGS sequence"/>
</dbReference>
<dbReference type="InterPro" id="IPR029063">
    <property type="entry name" value="SAM-dependent_MTases_sf"/>
</dbReference>
<feature type="domain" description="Methyltransferase" evidence="1">
    <location>
        <begin position="43"/>
        <end position="134"/>
    </location>
</feature>
<reference evidence="3" key="1">
    <citation type="journal article" date="2019" name="Int. J. Syst. Evol. Microbiol.">
        <title>The Global Catalogue of Microorganisms (GCM) 10K type strain sequencing project: providing services to taxonomists for standard genome sequencing and annotation.</title>
        <authorList>
            <consortium name="The Broad Institute Genomics Platform"/>
            <consortium name="The Broad Institute Genome Sequencing Center for Infectious Disease"/>
            <person name="Wu L."/>
            <person name="Ma J."/>
        </authorList>
    </citation>
    <scope>NUCLEOTIDE SEQUENCE [LARGE SCALE GENOMIC DNA]</scope>
    <source>
        <strain evidence="3">JCM 3369</strain>
    </source>
</reference>
<keyword evidence="2" id="KW-0808">Transferase</keyword>
<gene>
    <name evidence="2" type="ORF">ACFSC7_00150</name>
</gene>
<keyword evidence="3" id="KW-1185">Reference proteome</keyword>